<proteinExistence type="predicted"/>
<evidence type="ECO:0000259" key="7">
    <source>
        <dbReference type="PROSITE" id="PS51032"/>
    </source>
</evidence>
<dbReference type="GO" id="GO:0003700">
    <property type="term" value="F:DNA-binding transcription factor activity"/>
    <property type="evidence" value="ECO:0007669"/>
    <property type="project" value="InterPro"/>
</dbReference>
<dbReference type="GO" id="GO:0003677">
    <property type="term" value="F:DNA binding"/>
    <property type="evidence" value="ECO:0007669"/>
    <property type="project" value="UniProtKB-KW"/>
</dbReference>
<dbReference type="PROSITE" id="PS51032">
    <property type="entry name" value="AP2_ERF"/>
    <property type="match status" value="1"/>
</dbReference>
<dbReference type="InterPro" id="IPR036955">
    <property type="entry name" value="AP2/ERF_dom_sf"/>
</dbReference>
<name>A0A5N6NB25_9ASTR</name>
<dbReference type="SUPFAM" id="SSF54171">
    <property type="entry name" value="DNA-binding domain"/>
    <property type="match status" value="1"/>
</dbReference>
<keyword evidence="4" id="KW-0238">DNA-binding</keyword>
<dbReference type="Proteomes" id="UP000326396">
    <property type="component" value="Linkage Group LG2"/>
</dbReference>
<keyword evidence="9" id="KW-1185">Reference proteome</keyword>
<evidence type="ECO:0000256" key="5">
    <source>
        <dbReference type="ARBA" id="ARBA00023163"/>
    </source>
</evidence>
<dbReference type="OrthoDB" id="1931494at2759"/>
<dbReference type="SMART" id="SM00380">
    <property type="entry name" value="AP2"/>
    <property type="match status" value="1"/>
</dbReference>
<evidence type="ECO:0000256" key="2">
    <source>
        <dbReference type="ARBA" id="ARBA00022745"/>
    </source>
</evidence>
<feature type="domain" description="AP2/ERF" evidence="7">
    <location>
        <begin position="13"/>
        <end position="86"/>
    </location>
</feature>
<comment type="caution">
    <text evidence="8">The sequence shown here is derived from an EMBL/GenBank/DDBJ whole genome shotgun (WGS) entry which is preliminary data.</text>
</comment>
<keyword evidence="6" id="KW-0539">Nucleus</keyword>
<keyword evidence="2" id="KW-0936">Ethylene signaling pathway</keyword>
<dbReference type="Gene3D" id="3.30.730.10">
    <property type="entry name" value="AP2/ERF domain"/>
    <property type="match status" value="1"/>
</dbReference>
<dbReference type="InterPro" id="IPR016177">
    <property type="entry name" value="DNA-bd_dom_sf"/>
</dbReference>
<comment type="subcellular location">
    <subcellularLocation>
        <location evidence="1">Nucleus</location>
    </subcellularLocation>
</comment>
<dbReference type="AlphaFoldDB" id="A0A5N6NB25"/>
<evidence type="ECO:0000256" key="3">
    <source>
        <dbReference type="ARBA" id="ARBA00023015"/>
    </source>
</evidence>
<evidence type="ECO:0000256" key="6">
    <source>
        <dbReference type="ARBA" id="ARBA00023242"/>
    </source>
</evidence>
<gene>
    <name evidence="8" type="ORF">E3N88_22677</name>
</gene>
<dbReference type="PANTHER" id="PTHR31677:SF228">
    <property type="entry name" value="ETHYLENE-RESPONSIVE TRANSCRIPTION FACTOR 10-RELATED"/>
    <property type="match status" value="1"/>
</dbReference>
<evidence type="ECO:0000256" key="1">
    <source>
        <dbReference type="ARBA" id="ARBA00004123"/>
    </source>
</evidence>
<evidence type="ECO:0000256" key="4">
    <source>
        <dbReference type="ARBA" id="ARBA00023125"/>
    </source>
</evidence>
<keyword evidence="3" id="KW-0805">Transcription regulation</keyword>
<protein>
    <recommendedName>
        <fullName evidence="7">AP2/ERF domain-containing protein</fullName>
    </recommendedName>
</protein>
<dbReference type="GO" id="GO:0009873">
    <property type="term" value="P:ethylene-activated signaling pathway"/>
    <property type="evidence" value="ECO:0007669"/>
    <property type="project" value="UniProtKB-KW"/>
</dbReference>
<organism evidence="8 9">
    <name type="scientific">Mikania micrantha</name>
    <name type="common">bitter vine</name>
    <dbReference type="NCBI Taxonomy" id="192012"/>
    <lineage>
        <taxon>Eukaryota</taxon>
        <taxon>Viridiplantae</taxon>
        <taxon>Streptophyta</taxon>
        <taxon>Embryophyta</taxon>
        <taxon>Tracheophyta</taxon>
        <taxon>Spermatophyta</taxon>
        <taxon>Magnoliopsida</taxon>
        <taxon>eudicotyledons</taxon>
        <taxon>Gunneridae</taxon>
        <taxon>Pentapetalae</taxon>
        <taxon>asterids</taxon>
        <taxon>campanulids</taxon>
        <taxon>Asterales</taxon>
        <taxon>Asteraceae</taxon>
        <taxon>Asteroideae</taxon>
        <taxon>Heliantheae alliance</taxon>
        <taxon>Eupatorieae</taxon>
        <taxon>Mikania</taxon>
    </lineage>
</organism>
<accession>A0A5N6NB25</accession>
<dbReference type="GO" id="GO:0005634">
    <property type="term" value="C:nucleus"/>
    <property type="evidence" value="ECO:0007669"/>
    <property type="project" value="UniProtKB-SubCell"/>
</dbReference>
<dbReference type="PANTHER" id="PTHR31677">
    <property type="entry name" value="AP2 DOMAIN CLASS TRANSCRIPTION FACTOR"/>
    <property type="match status" value="1"/>
</dbReference>
<dbReference type="EMBL" id="SZYD01000012">
    <property type="protein sequence ID" value="KAD4585076.1"/>
    <property type="molecule type" value="Genomic_DNA"/>
</dbReference>
<reference evidence="8 9" key="1">
    <citation type="submission" date="2019-05" db="EMBL/GenBank/DDBJ databases">
        <title>Mikania micrantha, genome provides insights into the molecular mechanism of rapid growth.</title>
        <authorList>
            <person name="Liu B."/>
        </authorList>
    </citation>
    <scope>NUCLEOTIDE SEQUENCE [LARGE SCALE GENOMIC DNA]</scope>
    <source>
        <strain evidence="8">NLD-2019</strain>
        <tissue evidence="8">Leaf</tissue>
    </source>
</reference>
<sequence>MRLDFKNGLIKVVERSAMASRRRSAAIREAVPRWVCLAVMNRSEIRDPGKKTCVWLGTFDTAEAAARAYDAAAREFHGAKAKINFPTHLDQQSPSQTSTIESPSRDRVLILDLNLSYAVVQFPYNFTSPVAGFYTSPANQMVYFAWIFRQSVSKSDDSTTSCLSFTPLLQKTKV</sequence>
<keyword evidence="5" id="KW-0804">Transcription</keyword>
<evidence type="ECO:0000313" key="9">
    <source>
        <dbReference type="Proteomes" id="UP000326396"/>
    </source>
</evidence>
<evidence type="ECO:0000313" key="8">
    <source>
        <dbReference type="EMBL" id="KAD4585076.1"/>
    </source>
</evidence>
<dbReference type="InterPro" id="IPR001471">
    <property type="entry name" value="AP2/ERF_dom"/>
</dbReference>